<name>A0ABU0AFS9_9BACI</name>
<protein>
    <submittedName>
        <fullName evidence="1">Uncharacterized protein</fullName>
    </submittedName>
</protein>
<evidence type="ECO:0000313" key="1">
    <source>
        <dbReference type="EMBL" id="MDQ0270116.1"/>
    </source>
</evidence>
<evidence type="ECO:0000313" key="2">
    <source>
        <dbReference type="Proteomes" id="UP001238088"/>
    </source>
</evidence>
<dbReference type="RefSeq" id="WP_307474264.1">
    <property type="nucleotide sequence ID" value="NZ_JAUSUB010000007.1"/>
</dbReference>
<keyword evidence="2" id="KW-1185">Reference proteome</keyword>
<gene>
    <name evidence="1" type="ORF">J2S17_001991</name>
</gene>
<organism evidence="1 2">
    <name type="scientific">Cytobacillus purgationiresistens</name>
    <dbReference type="NCBI Taxonomy" id="863449"/>
    <lineage>
        <taxon>Bacteria</taxon>
        <taxon>Bacillati</taxon>
        <taxon>Bacillota</taxon>
        <taxon>Bacilli</taxon>
        <taxon>Bacillales</taxon>
        <taxon>Bacillaceae</taxon>
        <taxon>Cytobacillus</taxon>
    </lineage>
</organism>
<reference evidence="1 2" key="1">
    <citation type="submission" date="2023-07" db="EMBL/GenBank/DDBJ databases">
        <title>Genomic Encyclopedia of Type Strains, Phase IV (KMG-IV): sequencing the most valuable type-strain genomes for metagenomic binning, comparative biology and taxonomic classification.</title>
        <authorList>
            <person name="Goeker M."/>
        </authorList>
    </citation>
    <scope>NUCLEOTIDE SEQUENCE [LARGE SCALE GENOMIC DNA]</scope>
    <source>
        <strain evidence="1 2">DSM 23494</strain>
    </source>
</reference>
<accession>A0ABU0AFS9</accession>
<comment type="caution">
    <text evidence="1">The sequence shown here is derived from an EMBL/GenBank/DDBJ whole genome shotgun (WGS) entry which is preliminary data.</text>
</comment>
<dbReference type="EMBL" id="JAUSUB010000007">
    <property type="protein sequence ID" value="MDQ0270116.1"/>
    <property type="molecule type" value="Genomic_DNA"/>
</dbReference>
<dbReference type="Proteomes" id="UP001238088">
    <property type="component" value="Unassembled WGS sequence"/>
</dbReference>
<proteinExistence type="predicted"/>
<sequence length="116" mass="14255">MNPNIKELDLLVDWAVNRMDCIRNYLNKGWLQLDAYSLFTREMKDIYYNNQRCLWGNYIQVLFNHYLDKKTHFCIESKFKGERIIRYEKFSKAVWDYLKNKSDSEQHQEYEQLALL</sequence>